<dbReference type="SUPFAM" id="SSF81321">
    <property type="entry name" value="Family A G protein-coupled receptor-like"/>
    <property type="match status" value="1"/>
</dbReference>
<keyword evidence="2" id="KW-0418">Kinase</keyword>
<dbReference type="AlphaFoldDB" id="A0A8H6IYA3"/>
<reference evidence="2 3" key="1">
    <citation type="journal article" date="2020" name="Phytopathology">
        <title>Genome Sequence Resources of Colletotrichum truncatum, C. plurivorum, C. musicola, and C. sojae: Four Species Pathogenic to Soybean (Glycine max).</title>
        <authorList>
            <person name="Rogerio F."/>
            <person name="Boufleur T.R."/>
            <person name="Ciampi-Guillardi M."/>
            <person name="Sukno S.A."/>
            <person name="Thon M.R."/>
            <person name="Massola Junior N.S."/>
            <person name="Baroncelli R."/>
        </authorList>
    </citation>
    <scope>NUCLEOTIDE SEQUENCE [LARGE SCALE GENOMIC DNA]</scope>
    <source>
        <strain evidence="2 3">LFN0009</strain>
    </source>
</reference>
<proteinExistence type="predicted"/>
<feature type="transmembrane region" description="Helical" evidence="1">
    <location>
        <begin position="59"/>
        <end position="81"/>
    </location>
</feature>
<dbReference type="EMBL" id="WIGN01000261">
    <property type="protein sequence ID" value="KAF6802733.1"/>
    <property type="molecule type" value="Genomic_DNA"/>
</dbReference>
<keyword evidence="1" id="KW-0472">Membrane</keyword>
<gene>
    <name evidence="2" type="ORF">CSOJ01_11406</name>
</gene>
<evidence type="ECO:0000313" key="2">
    <source>
        <dbReference type="EMBL" id="KAF6802733.1"/>
    </source>
</evidence>
<evidence type="ECO:0000256" key="1">
    <source>
        <dbReference type="SAM" id="Phobius"/>
    </source>
</evidence>
<keyword evidence="1" id="KW-1133">Transmembrane helix</keyword>
<keyword evidence="1" id="KW-0812">Transmembrane</keyword>
<keyword evidence="3" id="KW-1185">Reference proteome</keyword>
<accession>A0A8H6IYA3</accession>
<name>A0A8H6IYA3_9PEZI</name>
<protein>
    <submittedName>
        <fullName evidence="2">Serine/threonine protein kinase</fullName>
    </submittedName>
</protein>
<comment type="caution">
    <text evidence="2">The sequence shown here is derived from an EMBL/GenBank/DDBJ whole genome shotgun (WGS) entry which is preliminary data.</text>
</comment>
<feature type="transmembrane region" description="Helical" evidence="1">
    <location>
        <begin position="93"/>
        <end position="110"/>
    </location>
</feature>
<dbReference type="GO" id="GO:0004674">
    <property type="term" value="F:protein serine/threonine kinase activity"/>
    <property type="evidence" value="ECO:0007669"/>
    <property type="project" value="UniProtKB-KW"/>
</dbReference>
<keyword evidence="2" id="KW-0808">Transferase</keyword>
<dbReference type="Proteomes" id="UP000652219">
    <property type="component" value="Unassembled WGS sequence"/>
</dbReference>
<evidence type="ECO:0000313" key="3">
    <source>
        <dbReference type="Proteomes" id="UP000652219"/>
    </source>
</evidence>
<sequence length="111" mass="12666">MKIAAVEMIAGLAKPQSARRERTIVKILPRKILPPQFMRKERTRGWGVYAKMGYSVKKILWWLVSGVLFVVVFAVVWLVYIDKKDLQNAFTPVTLFFTVITILVAVAQLMG</sequence>
<keyword evidence="2" id="KW-0723">Serine/threonine-protein kinase</keyword>
<organism evidence="2 3">
    <name type="scientific">Colletotrichum sojae</name>
    <dbReference type="NCBI Taxonomy" id="2175907"/>
    <lineage>
        <taxon>Eukaryota</taxon>
        <taxon>Fungi</taxon>
        <taxon>Dikarya</taxon>
        <taxon>Ascomycota</taxon>
        <taxon>Pezizomycotina</taxon>
        <taxon>Sordariomycetes</taxon>
        <taxon>Hypocreomycetidae</taxon>
        <taxon>Glomerellales</taxon>
        <taxon>Glomerellaceae</taxon>
        <taxon>Colletotrichum</taxon>
        <taxon>Colletotrichum orchidearum species complex</taxon>
    </lineage>
</organism>